<evidence type="ECO:0000259" key="7">
    <source>
        <dbReference type="Pfam" id="PF05683"/>
    </source>
</evidence>
<evidence type="ECO:0000256" key="1">
    <source>
        <dbReference type="ARBA" id="ARBA00008876"/>
    </source>
</evidence>
<keyword evidence="3" id="KW-0456">Lyase</keyword>
<dbReference type="Gene3D" id="3.20.130.10">
    <property type="entry name" value="Fe-S hydro-lyase, tartrate dehydratase beta-type, catalytic domain"/>
    <property type="match status" value="1"/>
</dbReference>
<proteinExistence type="inferred from homology"/>
<evidence type="ECO:0000256" key="6">
    <source>
        <dbReference type="ARBA" id="ARBA00049253"/>
    </source>
</evidence>
<feature type="domain" description="Fe-S hydro-lyase tartrate dehydratase beta-type catalytic" evidence="7">
    <location>
        <begin position="6"/>
        <end position="118"/>
    </location>
</feature>
<evidence type="ECO:0000313" key="9">
    <source>
        <dbReference type="Proteomes" id="UP000467488"/>
    </source>
</evidence>
<evidence type="ECO:0000256" key="2">
    <source>
        <dbReference type="ARBA" id="ARBA00011103"/>
    </source>
</evidence>
<dbReference type="InterPro" id="IPR004647">
    <property type="entry name" value="Fe-S_hydro-lyase_TtdB-typ_cat"/>
</dbReference>
<evidence type="ECO:0000256" key="5">
    <source>
        <dbReference type="ARBA" id="ARBA00039250"/>
    </source>
</evidence>
<comment type="catalytic activity">
    <reaction evidence="6">
        <text>(2R,3R)-tartrate = oxaloacetate + H2O</text>
        <dbReference type="Rhea" id="RHEA:15413"/>
        <dbReference type="ChEBI" id="CHEBI:15377"/>
        <dbReference type="ChEBI" id="CHEBI:16452"/>
        <dbReference type="ChEBI" id="CHEBI:30924"/>
        <dbReference type="EC" id="4.2.1.32"/>
    </reaction>
</comment>
<dbReference type="EC" id="4.2.1.32" evidence="4"/>
<organism evidence="8 9">
    <name type="scientific">Escherichia coli</name>
    <dbReference type="NCBI Taxonomy" id="562"/>
    <lineage>
        <taxon>Bacteria</taxon>
        <taxon>Pseudomonadati</taxon>
        <taxon>Pseudomonadota</taxon>
        <taxon>Gammaproteobacteria</taxon>
        <taxon>Enterobacterales</taxon>
        <taxon>Enterobacteriaceae</taxon>
        <taxon>Escherichia</taxon>
    </lineage>
</organism>
<dbReference type="AlphaFoldDB" id="A0A8S0FKD8"/>
<comment type="similarity">
    <text evidence="1">Belongs to the class-I fumarase family.</text>
</comment>
<evidence type="ECO:0000313" key="8">
    <source>
        <dbReference type="EMBL" id="BBU80775.1"/>
    </source>
</evidence>
<reference evidence="8 9" key="1">
    <citation type="submission" date="2020-01" db="EMBL/GenBank/DDBJ databases">
        <title>Dynamics of blaIMP-6 dissemination in carbapenem resistant Enterobacteriacea isolated from regional surveillance in Osaka, Japan.</title>
        <authorList>
            <person name="Abe R."/>
            <person name="Akeda Y."/>
            <person name="Sugawara Y."/>
            <person name="Yamamoto N."/>
            <person name="Tomono K."/>
            <person name="Takeuchi D."/>
            <person name="Kawahara R."/>
            <person name="Hamada S."/>
        </authorList>
    </citation>
    <scope>NUCLEOTIDE SEQUENCE [LARGE SCALE GENOMIC DNA]</scope>
    <source>
        <strain evidence="8 9">E300</strain>
    </source>
</reference>
<protein>
    <recommendedName>
        <fullName evidence="5">L(+)-tartrate dehydratase subunit beta</fullName>
        <ecNumber evidence="4">4.2.1.32</ecNumber>
    </recommendedName>
</protein>
<dbReference type="SUPFAM" id="SSF117457">
    <property type="entry name" value="FumA C-terminal domain-like"/>
    <property type="match status" value="1"/>
</dbReference>
<gene>
    <name evidence="8" type="ORF">EIMP300_21750</name>
</gene>
<accession>A0A8S0FKD8</accession>
<dbReference type="Proteomes" id="UP000467488">
    <property type="component" value="Chromosome"/>
</dbReference>
<dbReference type="PANTHER" id="PTHR43351:SF3">
    <property type="entry name" value="L(+)-TARTRATE DEHYDRATASE SUBUNIT BETA"/>
    <property type="match status" value="1"/>
</dbReference>
<name>A0A8S0FKD8_ECOLX</name>
<dbReference type="NCBIfam" id="TIGR00723">
    <property type="entry name" value="ttdB_fumA_fumB"/>
    <property type="match status" value="1"/>
</dbReference>
<sequence>MKKILTTPIKAEDLQDIRVGDVIYLTGTLVTCRDVCHRRLIELKRPIPYDLNGKAIFHAGPIVRKNGDKWEMVSVGPTTSMRMESFEREFIEQTGVKLVVGKGGMGPLTEEGCQKFKANICAACDFPGWLCGTGGNSSGRD</sequence>
<dbReference type="GO" id="GO:0008730">
    <property type="term" value="F:L(+)-tartrate dehydratase activity"/>
    <property type="evidence" value="ECO:0007669"/>
    <property type="project" value="UniProtKB-EC"/>
</dbReference>
<evidence type="ECO:0000256" key="4">
    <source>
        <dbReference type="ARBA" id="ARBA00039027"/>
    </source>
</evidence>
<dbReference type="PANTHER" id="PTHR43351">
    <property type="entry name" value="L(+)-TARTRATE DEHYDRATASE SUBUNIT BETA"/>
    <property type="match status" value="1"/>
</dbReference>
<dbReference type="Pfam" id="PF05683">
    <property type="entry name" value="Fumerase_C"/>
    <property type="match status" value="1"/>
</dbReference>
<dbReference type="EMBL" id="AP022360">
    <property type="protein sequence ID" value="BBU80775.1"/>
    <property type="molecule type" value="Genomic_DNA"/>
</dbReference>
<evidence type="ECO:0000256" key="3">
    <source>
        <dbReference type="ARBA" id="ARBA00023239"/>
    </source>
</evidence>
<comment type="subunit">
    <text evidence="2">Heterotetramer of two alpha and two beta subunits.</text>
</comment>
<dbReference type="InterPro" id="IPR036660">
    <property type="entry name" value="Fe-S_hydroAse_TtdB_cat_sf"/>
</dbReference>